<accession>A0A9N9IBA4</accession>
<dbReference type="Pfam" id="PF07717">
    <property type="entry name" value="OB_NTP_bind"/>
    <property type="match status" value="1"/>
</dbReference>
<gene>
    <name evidence="3" type="ORF">AMORRO_LOCUS13716</name>
</gene>
<dbReference type="InterPro" id="IPR011709">
    <property type="entry name" value="DEAD-box_helicase_OB_fold"/>
</dbReference>
<evidence type="ECO:0000256" key="1">
    <source>
        <dbReference type="SAM" id="MobiDB-lite"/>
    </source>
</evidence>
<sequence length="159" mass="18189">WDVVRKCICSAYFHQAARVKGIGEYVNCRTGMPCHLHPTSALYGLGYTPDYIVYHELVMTSKEYMQCVTAVDPYWLAEMGPMFYSVKEKNFTQKEKRAANKAEMAKMTMEMQLKTAREKEEAEAKELQRQSASAPKSSRIVIPGKREPGTPMKKRRLGI</sequence>
<organism evidence="3 4">
    <name type="scientific">Acaulospora morrowiae</name>
    <dbReference type="NCBI Taxonomy" id="94023"/>
    <lineage>
        <taxon>Eukaryota</taxon>
        <taxon>Fungi</taxon>
        <taxon>Fungi incertae sedis</taxon>
        <taxon>Mucoromycota</taxon>
        <taxon>Glomeromycotina</taxon>
        <taxon>Glomeromycetes</taxon>
        <taxon>Diversisporales</taxon>
        <taxon>Acaulosporaceae</taxon>
        <taxon>Acaulospora</taxon>
    </lineage>
</organism>
<feature type="compositionally biased region" description="Basic and acidic residues" evidence="1">
    <location>
        <begin position="115"/>
        <end position="128"/>
    </location>
</feature>
<protein>
    <submittedName>
        <fullName evidence="3">3231_t:CDS:1</fullName>
    </submittedName>
</protein>
<comment type="caution">
    <text evidence="3">The sequence shown here is derived from an EMBL/GenBank/DDBJ whole genome shotgun (WGS) entry which is preliminary data.</text>
</comment>
<feature type="non-terminal residue" evidence="3">
    <location>
        <position position="159"/>
    </location>
</feature>
<evidence type="ECO:0000313" key="3">
    <source>
        <dbReference type="EMBL" id="CAG8726815.1"/>
    </source>
</evidence>
<reference evidence="3" key="1">
    <citation type="submission" date="2021-06" db="EMBL/GenBank/DDBJ databases">
        <authorList>
            <person name="Kallberg Y."/>
            <person name="Tangrot J."/>
            <person name="Rosling A."/>
        </authorList>
    </citation>
    <scope>NUCLEOTIDE SEQUENCE</scope>
    <source>
        <strain evidence="3">CL551</strain>
    </source>
</reference>
<keyword evidence="4" id="KW-1185">Reference proteome</keyword>
<dbReference type="EMBL" id="CAJVPV010024599">
    <property type="protein sequence ID" value="CAG8726815.1"/>
    <property type="molecule type" value="Genomic_DNA"/>
</dbReference>
<evidence type="ECO:0000259" key="2">
    <source>
        <dbReference type="Pfam" id="PF07717"/>
    </source>
</evidence>
<dbReference type="OrthoDB" id="10253254at2759"/>
<feature type="region of interest" description="Disordered" evidence="1">
    <location>
        <begin position="113"/>
        <end position="159"/>
    </location>
</feature>
<evidence type="ECO:0000313" key="4">
    <source>
        <dbReference type="Proteomes" id="UP000789342"/>
    </source>
</evidence>
<dbReference type="Proteomes" id="UP000789342">
    <property type="component" value="Unassembled WGS sequence"/>
</dbReference>
<name>A0A9N9IBA4_9GLOM</name>
<proteinExistence type="predicted"/>
<feature type="domain" description="DEAD-box helicase OB fold" evidence="2">
    <location>
        <begin position="4"/>
        <end position="81"/>
    </location>
</feature>
<dbReference type="AlphaFoldDB" id="A0A9N9IBA4"/>